<evidence type="ECO:0000256" key="5">
    <source>
        <dbReference type="ARBA" id="ARBA00022679"/>
    </source>
</evidence>
<evidence type="ECO:0000256" key="7">
    <source>
        <dbReference type="ARBA" id="ARBA00022741"/>
    </source>
</evidence>
<dbReference type="Pfam" id="PF03924">
    <property type="entry name" value="CHASE"/>
    <property type="match status" value="1"/>
</dbReference>
<keyword evidence="5" id="KW-0808">Transferase</keyword>
<evidence type="ECO:0000256" key="10">
    <source>
        <dbReference type="ARBA" id="ARBA00022989"/>
    </source>
</evidence>
<dbReference type="PANTHER" id="PTHR41523">
    <property type="entry name" value="TWO-COMPONENT SYSTEM SENSOR PROTEIN"/>
    <property type="match status" value="1"/>
</dbReference>
<evidence type="ECO:0000256" key="3">
    <source>
        <dbReference type="ARBA" id="ARBA00012438"/>
    </source>
</evidence>
<dbReference type="InterPro" id="IPR042240">
    <property type="entry name" value="CHASE_sf"/>
</dbReference>
<keyword evidence="6 12" id="KW-0812">Transmembrane</keyword>
<dbReference type="RefSeq" id="WP_109612333.1">
    <property type="nucleotide sequence ID" value="NZ_QGGG01000004.1"/>
</dbReference>
<keyword evidence="10 12" id="KW-1133">Transmembrane helix</keyword>
<keyword evidence="7" id="KW-0547">Nucleotide-binding</keyword>
<dbReference type="PANTHER" id="PTHR41523:SF8">
    <property type="entry name" value="ETHYLENE RESPONSE SENSOR PROTEIN"/>
    <property type="match status" value="1"/>
</dbReference>
<gene>
    <name evidence="14" type="ORF">C7441_104191</name>
</gene>
<keyword evidence="15" id="KW-1185">Reference proteome</keyword>
<name>A0A316C6G4_PSESE</name>
<sequence length="550" mass="60616">MSDGNAHPLKKFFSVAAFLAVALASLAMAGFAYVASQEAARFKFEATVDDAMNRIEGRLDLQLSLLRSTQALFEARDGQISRSEFNAFFDALEIKDNFKGLRGMGFVGFARRGEEAELEKRITQLHGVSRPILPPSEEDWRAPVLLYEPMDKANLDIIGFDMFTDPARRPAIDMAVRTGQPHATGRVILNQGEDKSIPGFLVFDSIGKRAGAPTASEARQGSSGLVFIAFRTGDLFQAALGTAPQLPVNAAIYDGKISDDTLFYRSPQQPSAAYGNKFQVQRTIVLGGQPWKLIFRPTAAFSEPSSPTIPVMLGLFGLLLAGAVAMVARYQERAYDAVSQLHEATEKSLLDKDLMLQEMKHRIKNSITRVLAMARQTAAHATDLNEFSQSFAARLQAMAASQDMLTRSRWQKADLRELLGIELRQVFGKELPDEMLTGPMVLLDETMTQALGLTFHELATNALKYGDVGESMEALKVRWTVTGQGKDRRLQLSWEESGSKNISAPSKVGFGTKLINMNIERELYGTIARDYAERGLIVRIEIPLAAAARK</sequence>
<dbReference type="Gene3D" id="3.30.565.10">
    <property type="entry name" value="Histidine kinase-like ATPase, C-terminal domain"/>
    <property type="match status" value="1"/>
</dbReference>
<keyword evidence="11 12" id="KW-0472">Membrane</keyword>
<dbReference type="GO" id="GO:0016020">
    <property type="term" value="C:membrane"/>
    <property type="evidence" value="ECO:0007669"/>
    <property type="project" value="UniProtKB-SubCell"/>
</dbReference>
<protein>
    <recommendedName>
        <fullName evidence="3">histidine kinase</fullName>
        <ecNumber evidence="3">2.7.13.3</ecNumber>
    </recommendedName>
</protein>
<evidence type="ECO:0000313" key="14">
    <source>
        <dbReference type="EMBL" id="PWJ84923.1"/>
    </source>
</evidence>
<comment type="catalytic activity">
    <reaction evidence="1">
        <text>ATP + protein L-histidine = ADP + protein N-phospho-L-histidine.</text>
        <dbReference type="EC" id="2.7.13.3"/>
    </reaction>
</comment>
<dbReference type="Gene3D" id="3.30.450.350">
    <property type="entry name" value="CHASE domain"/>
    <property type="match status" value="1"/>
</dbReference>
<accession>A0A316C6G4</accession>
<comment type="subcellular location">
    <subcellularLocation>
        <location evidence="2">Membrane</location>
    </subcellularLocation>
</comment>
<dbReference type="Proteomes" id="UP000245396">
    <property type="component" value="Unassembled WGS sequence"/>
</dbReference>
<evidence type="ECO:0000256" key="8">
    <source>
        <dbReference type="ARBA" id="ARBA00022777"/>
    </source>
</evidence>
<dbReference type="GO" id="GO:0004673">
    <property type="term" value="F:protein histidine kinase activity"/>
    <property type="evidence" value="ECO:0007669"/>
    <property type="project" value="UniProtKB-EC"/>
</dbReference>
<evidence type="ECO:0000256" key="2">
    <source>
        <dbReference type="ARBA" id="ARBA00004370"/>
    </source>
</evidence>
<evidence type="ECO:0000256" key="11">
    <source>
        <dbReference type="ARBA" id="ARBA00023136"/>
    </source>
</evidence>
<dbReference type="InterPro" id="IPR006189">
    <property type="entry name" value="CHASE_dom"/>
</dbReference>
<evidence type="ECO:0000256" key="1">
    <source>
        <dbReference type="ARBA" id="ARBA00000085"/>
    </source>
</evidence>
<dbReference type="Pfam" id="PF07536">
    <property type="entry name" value="HWE_HK"/>
    <property type="match status" value="1"/>
</dbReference>
<evidence type="ECO:0000259" key="13">
    <source>
        <dbReference type="PROSITE" id="PS50839"/>
    </source>
</evidence>
<evidence type="ECO:0000256" key="4">
    <source>
        <dbReference type="ARBA" id="ARBA00022553"/>
    </source>
</evidence>
<evidence type="ECO:0000256" key="6">
    <source>
        <dbReference type="ARBA" id="ARBA00022692"/>
    </source>
</evidence>
<evidence type="ECO:0000256" key="12">
    <source>
        <dbReference type="SAM" id="Phobius"/>
    </source>
</evidence>
<dbReference type="OrthoDB" id="341208at2"/>
<dbReference type="PROSITE" id="PS50839">
    <property type="entry name" value="CHASE"/>
    <property type="match status" value="1"/>
</dbReference>
<keyword evidence="9" id="KW-0067">ATP-binding</keyword>
<evidence type="ECO:0000256" key="9">
    <source>
        <dbReference type="ARBA" id="ARBA00022840"/>
    </source>
</evidence>
<dbReference type="AlphaFoldDB" id="A0A316C6G4"/>
<comment type="caution">
    <text evidence="14">The sequence shown here is derived from an EMBL/GenBank/DDBJ whole genome shotgun (WGS) entry which is preliminary data.</text>
</comment>
<dbReference type="GO" id="GO:0007165">
    <property type="term" value="P:signal transduction"/>
    <property type="evidence" value="ECO:0007669"/>
    <property type="project" value="UniProtKB-ARBA"/>
</dbReference>
<reference evidence="14 15" key="1">
    <citation type="submission" date="2018-05" db="EMBL/GenBank/DDBJ databases">
        <title>Genomic Encyclopedia of Type Strains, Phase IV (KMG-IV): sequencing the most valuable type-strain genomes for metagenomic binning, comparative biology and taxonomic classification.</title>
        <authorList>
            <person name="Goeker M."/>
        </authorList>
    </citation>
    <scope>NUCLEOTIDE SEQUENCE [LARGE SCALE GENOMIC DNA]</scope>
    <source>
        <strain evidence="14 15">DSM 6986</strain>
    </source>
</reference>
<dbReference type="InterPro" id="IPR036890">
    <property type="entry name" value="HATPase_C_sf"/>
</dbReference>
<evidence type="ECO:0000313" key="15">
    <source>
        <dbReference type="Proteomes" id="UP000245396"/>
    </source>
</evidence>
<feature type="domain" description="CHASE" evidence="13">
    <location>
        <begin position="76"/>
        <end position="294"/>
    </location>
</feature>
<dbReference type="EMBL" id="QGGG01000004">
    <property type="protein sequence ID" value="PWJ84923.1"/>
    <property type="molecule type" value="Genomic_DNA"/>
</dbReference>
<proteinExistence type="predicted"/>
<dbReference type="SMART" id="SM00911">
    <property type="entry name" value="HWE_HK"/>
    <property type="match status" value="1"/>
</dbReference>
<organism evidence="14 15">
    <name type="scientific">Pseudaminobacter salicylatoxidans</name>
    <dbReference type="NCBI Taxonomy" id="93369"/>
    <lineage>
        <taxon>Bacteria</taxon>
        <taxon>Pseudomonadati</taxon>
        <taxon>Pseudomonadota</taxon>
        <taxon>Alphaproteobacteria</taxon>
        <taxon>Hyphomicrobiales</taxon>
        <taxon>Phyllobacteriaceae</taxon>
        <taxon>Pseudaminobacter</taxon>
    </lineage>
</organism>
<dbReference type="STRING" id="1192868.GCA_000304395_02765"/>
<keyword evidence="8" id="KW-0418">Kinase</keyword>
<dbReference type="SMART" id="SM01079">
    <property type="entry name" value="CHASE"/>
    <property type="match status" value="1"/>
</dbReference>
<keyword evidence="4" id="KW-0597">Phosphoprotein</keyword>
<dbReference type="EC" id="2.7.13.3" evidence="3"/>
<dbReference type="InterPro" id="IPR011102">
    <property type="entry name" value="Sig_transdc_His_kinase_HWE"/>
</dbReference>
<dbReference type="GO" id="GO:0005524">
    <property type="term" value="F:ATP binding"/>
    <property type="evidence" value="ECO:0007669"/>
    <property type="project" value="UniProtKB-KW"/>
</dbReference>
<feature type="transmembrane region" description="Helical" evidence="12">
    <location>
        <begin position="12"/>
        <end position="35"/>
    </location>
</feature>